<evidence type="ECO:0000313" key="2">
    <source>
        <dbReference type="Proteomes" id="UP001293254"/>
    </source>
</evidence>
<organism evidence="1 2">
    <name type="scientific">Sesamum alatum</name>
    <dbReference type="NCBI Taxonomy" id="300844"/>
    <lineage>
        <taxon>Eukaryota</taxon>
        <taxon>Viridiplantae</taxon>
        <taxon>Streptophyta</taxon>
        <taxon>Embryophyta</taxon>
        <taxon>Tracheophyta</taxon>
        <taxon>Spermatophyta</taxon>
        <taxon>Magnoliopsida</taxon>
        <taxon>eudicotyledons</taxon>
        <taxon>Gunneridae</taxon>
        <taxon>Pentapetalae</taxon>
        <taxon>asterids</taxon>
        <taxon>lamiids</taxon>
        <taxon>Lamiales</taxon>
        <taxon>Pedaliaceae</taxon>
        <taxon>Sesamum</taxon>
    </lineage>
</organism>
<reference evidence="1" key="2">
    <citation type="journal article" date="2024" name="Plant">
        <title>Genomic evolution and insights into agronomic trait innovations of Sesamum species.</title>
        <authorList>
            <person name="Miao H."/>
            <person name="Wang L."/>
            <person name="Qu L."/>
            <person name="Liu H."/>
            <person name="Sun Y."/>
            <person name="Le M."/>
            <person name="Wang Q."/>
            <person name="Wei S."/>
            <person name="Zheng Y."/>
            <person name="Lin W."/>
            <person name="Duan Y."/>
            <person name="Cao H."/>
            <person name="Xiong S."/>
            <person name="Wang X."/>
            <person name="Wei L."/>
            <person name="Li C."/>
            <person name="Ma Q."/>
            <person name="Ju M."/>
            <person name="Zhao R."/>
            <person name="Li G."/>
            <person name="Mu C."/>
            <person name="Tian Q."/>
            <person name="Mei H."/>
            <person name="Zhang T."/>
            <person name="Gao T."/>
            <person name="Zhang H."/>
        </authorList>
    </citation>
    <scope>NUCLEOTIDE SEQUENCE</scope>
    <source>
        <strain evidence="1">3651</strain>
    </source>
</reference>
<gene>
    <name evidence="1" type="ORF">Salat_2132100</name>
</gene>
<reference evidence="1" key="1">
    <citation type="submission" date="2020-06" db="EMBL/GenBank/DDBJ databases">
        <authorList>
            <person name="Li T."/>
            <person name="Hu X."/>
            <person name="Zhang T."/>
            <person name="Song X."/>
            <person name="Zhang H."/>
            <person name="Dai N."/>
            <person name="Sheng W."/>
            <person name="Hou X."/>
            <person name="Wei L."/>
        </authorList>
    </citation>
    <scope>NUCLEOTIDE SEQUENCE</scope>
    <source>
        <strain evidence="1">3651</strain>
        <tissue evidence="1">Leaf</tissue>
    </source>
</reference>
<evidence type="ECO:0000313" key="1">
    <source>
        <dbReference type="EMBL" id="KAK4421815.1"/>
    </source>
</evidence>
<dbReference type="Proteomes" id="UP001293254">
    <property type="component" value="Unassembled WGS sequence"/>
</dbReference>
<accession>A0AAE1Y176</accession>
<dbReference type="AlphaFoldDB" id="A0AAE1Y176"/>
<sequence>MGYDVLCPVEYQRANNRPPEYTTSYIAQVTSSLRFPLPPQLIDILSGPSLPKKFLRCLRPQVIDWAMPFLLLPHPSLTFIGEKPSLPMALGSLEVNEKLKSVSLFEHSFRAKALLEKDLLIIAGLHPIEDNYTSPESFYSRLHVPSSVRARSPSETPELPSSAPPGSVPLQLLHSLVIIDSPTPLILPLEIGPSSQKRPHIKEPSLEDILPHAELAQIATFHATVLSPQL</sequence>
<comment type="caution">
    <text evidence="1">The sequence shown here is derived from an EMBL/GenBank/DDBJ whole genome shotgun (WGS) entry which is preliminary data.</text>
</comment>
<protein>
    <submittedName>
        <fullName evidence="1">Uncharacterized protein</fullName>
    </submittedName>
</protein>
<dbReference type="EMBL" id="JACGWO010000008">
    <property type="protein sequence ID" value="KAK4421815.1"/>
    <property type="molecule type" value="Genomic_DNA"/>
</dbReference>
<proteinExistence type="predicted"/>
<name>A0AAE1Y176_9LAMI</name>
<keyword evidence="2" id="KW-1185">Reference proteome</keyword>